<feature type="non-terminal residue" evidence="1">
    <location>
        <position position="32"/>
    </location>
</feature>
<dbReference type="EMBL" id="SNRY01003748">
    <property type="protein sequence ID" value="KAA6319876.1"/>
    <property type="molecule type" value="Genomic_DNA"/>
</dbReference>
<comment type="caution">
    <text evidence="1">The sequence shown here is derived from an EMBL/GenBank/DDBJ whole genome shotgun (WGS) entry which is preliminary data.</text>
</comment>
<protein>
    <submittedName>
        <fullName evidence="1">Tyrosine recombinase XerD</fullName>
    </submittedName>
</protein>
<reference evidence="1" key="1">
    <citation type="submission" date="2019-03" db="EMBL/GenBank/DDBJ databases">
        <title>Single cell metagenomics reveals metabolic interactions within the superorganism composed of flagellate Streblomastix strix and complex community of Bacteroidetes bacteria on its surface.</title>
        <authorList>
            <person name="Treitli S.C."/>
            <person name="Kolisko M."/>
            <person name="Husnik F."/>
            <person name="Keeling P."/>
            <person name="Hampl V."/>
        </authorList>
    </citation>
    <scope>NUCLEOTIDE SEQUENCE</scope>
    <source>
        <strain evidence="1">STM</strain>
    </source>
</reference>
<evidence type="ECO:0000313" key="1">
    <source>
        <dbReference type="EMBL" id="KAA6319876.1"/>
    </source>
</evidence>
<gene>
    <name evidence="1" type="ORF">EZS27_030282</name>
</gene>
<proteinExistence type="predicted"/>
<organism evidence="1">
    <name type="scientific">termite gut metagenome</name>
    <dbReference type="NCBI Taxonomy" id="433724"/>
    <lineage>
        <taxon>unclassified sequences</taxon>
        <taxon>metagenomes</taxon>
        <taxon>organismal metagenomes</taxon>
    </lineage>
</organism>
<accession>A0A5J4QD67</accession>
<dbReference type="AlphaFoldDB" id="A0A5J4QD67"/>
<name>A0A5J4QD67_9ZZZZ</name>
<sequence>MASYKFLLFSGNKRQDGSFPVSLRVTKDRKVK</sequence>